<evidence type="ECO:0000313" key="3">
    <source>
        <dbReference type="Proteomes" id="UP001370590"/>
    </source>
</evidence>
<feature type="domain" description="HTH cro/C1-type" evidence="1">
    <location>
        <begin position="6"/>
        <end position="61"/>
    </location>
</feature>
<dbReference type="InterPro" id="IPR001387">
    <property type="entry name" value="Cro/C1-type_HTH"/>
</dbReference>
<dbReference type="PROSITE" id="PS50943">
    <property type="entry name" value="HTH_CROC1"/>
    <property type="match status" value="1"/>
</dbReference>
<dbReference type="RefSeq" id="WP_339959791.1">
    <property type="nucleotide sequence ID" value="NZ_JAWMWH010000001.1"/>
</dbReference>
<evidence type="ECO:0000313" key="2">
    <source>
        <dbReference type="EMBL" id="MEJ6399961.1"/>
    </source>
</evidence>
<dbReference type="SMART" id="SM00530">
    <property type="entry name" value="HTH_XRE"/>
    <property type="match status" value="1"/>
</dbReference>
<accession>A0ABU8SJ71</accession>
<evidence type="ECO:0000259" key="1">
    <source>
        <dbReference type="PROSITE" id="PS50943"/>
    </source>
</evidence>
<dbReference type="CDD" id="cd00093">
    <property type="entry name" value="HTH_XRE"/>
    <property type="match status" value="1"/>
</dbReference>
<dbReference type="SUPFAM" id="SSF47413">
    <property type="entry name" value="lambda repressor-like DNA-binding domains"/>
    <property type="match status" value="1"/>
</dbReference>
<dbReference type="Pfam" id="PF13443">
    <property type="entry name" value="HTH_26"/>
    <property type="match status" value="1"/>
</dbReference>
<dbReference type="EMBL" id="JAWMWH010000001">
    <property type="protein sequence ID" value="MEJ6399961.1"/>
    <property type="molecule type" value="Genomic_DNA"/>
</dbReference>
<comment type="caution">
    <text evidence="2">The sequence shown here is derived from an EMBL/GenBank/DDBJ whole genome shotgun (WGS) entry which is preliminary data.</text>
</comment>
<dbReference type="InterPro" id="IPR010982">
    <property type="entry name" value="Lambda_DNA-bd_dom_sf"/>
</dbReference>
<dbReference type="Gene3D" id="1.10.260.40">
    <property type="entry name" value="lambda repressor-like DNA-binding domains"/>
    <property type="match status" value="1"/>
</dbReference>
<proteinExistence type="predicted"/>
<keyword evidence="3" id="KW-1185">Reference proteome</keyword>
<gene>
    <name evidence="2" type="ORF">R4146_02035</name>
</gene>
<reference evidence="2 3" key="1">
    <citation type="submission" date="2023-10" db="EMBL/GenBank/DDBJ databases">
        <title>Nicoliella lavandulae sp. nov. isolated from Lavandula angustifolia flowers.</title>
        <authorList>
            <person name="Alcantara C."/>
            <person name="Zuniga M."/>
            <person name="Landete J.M."/>
            <person name="Monedero V."/>
        </authorList>
    </citation>
    <scope>NUCLEOTIDE SEQUENCE [LARGE SCALE GENOMIC DNA]</scope>
    <source>
        <strain evidence="2 3">Es01</strain>
    </source>
</reference>
<dbReference type="Proteomes" id="UP001370590">
    <property type="component" value="Unassembled WGS sequence"/>
</dbReference>
<sequence length="224" mass="25873">MLTFKIKPYLKEKDITLTKMARDIGISRQTLSAISNNSVTMLNLNTINKIANYLNVPGDKLLVDDPDTVEISVKIDTFGGLDKSDKTKFLIISDVKAKDSFQHEEHFELYIYINFLIINGIYNNVTFTLSMDEDFYTSSFYRKLSTASSYKNQNFIMNLIEKCFKQIDFKYDVPFDSENFGITVTPNINFWSFNFTATKSGKHIMPVLKIKDDYNDNDSVNYII</sequence>
<name>A0ABU8SJ71_9LACO</name>
<organism evidence="2 3">
    <name type="scientific">Nicoliella lavandulae</name>
    <dbReference type="NCBI Taxonomy" id="3082954"/>
    <lineage>
        <taxon>Bacteria</taxon>
        <taxon>Bacillati</taxon>
        <taxon>Bacillota</taxon>
        <taxon>Bacilli</taxon>
        <taxon>Lactobacillales</taxon>
        <taxon>Lactobacillaceae</taxon>
        <taxon>Nicoliella</taxon>
    </lineage>
</organism>
<protein>
    <submittedName>
        <fullName evidence="2">Helix-turn-helix transcriptional regulator</fullName>
    </submittedName>
</protein>